<feature type="region of interest" description="Disordered" evidence="2">
    <location>
        <begin position="506"/>
        <end position="566"/>
    </location>
</feature>
<proteinExistence type="predicted"/>
<feature type="compositionally biased region" description="Low complexity" evidence="2">
    <location>
        <begin position="552"/>
        <end position="566"/>
    </location>
</feature>
<evidence type="ECO:0008006" key="6">
    <source>
        <dbReference type="Google" id="ProtNLM"/>
    </source>
</evidence>
<evidence type="ECO:0000256" key="2">
    <source>
        <dbReference type="SAM" id="MobiDB-lite"/>
    </source>
</evidence>
<feature type="coiled-coil region" evidence="1">
    <location>
        <begin position="1261"/>
        <end position="1288"/>
    </location>
</feature>
<dbReference type="KEGG" id="bbes:BESB_032850"/>
<reference evidence="4 5" key="1">
    <citation type="submission" date="2017-09" db="EMBL/GenBank/DDBJ databases">
        <title>Genome sequencing of Besnoitia besnoiti strain Bb-Ger1.</title>
        <authorList>
            <person name="Schares G."/>
            <person name="Venepally P."/>
            <person name="Lorenzi H.A."/>
        </authorList>
    </citation>
    <scope>NUCLEOTIDE SEQUENCE [LARGE SCALE GENOMIC DNA]</scope>
    <source>
        <strain evidence="4 5">Bb-Ger1</strain>
    </source>
</reference>
<dbReference type="EMBL" id="NWUJ01000017">
    <property type="protein sequence ID" value="PFH31088.1"/>
    <property type="molecule type" value="Genomic_DNA"/>
</dbReference>
<dbReference type="RefSeq" id="XP_029215097.1">
    <property type="nucleotide sequence ID" value="XM_029361877.1"/>
</dbReference>
<dbReference type="Proteomes" id="UP000224006">
    <property type="component" value="Unassembled WGS sequence"/>
</dbReference>
<keyword evidence="1" id="KW-0175">Coiled coil</keyword>
<keyword evidence="3" id="KW-1133">Transmembrane helix</keyword>
<keyword evidence="3" id="KW-0472">Membrane</keyword>
<name>A0A2A9LX73_BESBE</name>
<protein>
    <recommendedName>
        <fullName evidence="6">Transmembrane protein</fullName>
    </recommendedName>
</protein>
<keyword evidence="3" id="KW-0812">Transmembrane</keyword>
<evidence type="ECO:0000313" key="5">
    <source>
        <dbReference type="Proteomes" id="UP000224006"/>
    </source>
</evidence>
<dbReference type="VEuPathDB" id="ToxoDB:BESB_032850"/>
<feature type="compositionally biased region" description="Polar residues" evidence="2">
    <location>
        <begin position="101"/>
        <end position="111"/>
    </location>
</feature>
<comment type="caution">
    <text evidence="4">The sequence shown here is derived from an EMBL/GenBank/DDBJ whole genome shotgun (WGS) entry which is preliminary data.</text>
</comment>
<gene>
    <name evidence="4" type="ORF">BESB_032850</name>
</gene>
<evidence type="ECO:0000256" key="3">
    <source>
        <dbReference type="SAM" id="Phobius"/>
    </source>
</evidence>
<organism evidence="4 5">
    <name type="scientific">Besnoitia besnoiti</name>
    <name type="common">Apicomplexan protozoan</name>
    <dbReference type="NCBI Taxonomy" id="94643"/>
    <lineage>
        <taxon>Eukaryota</taxon>
        <taxon>Sar</taxon>
        <taxon>Alveolata</taxon>
        <taxon>Apicomplexa</taxon>
        <taxon>Conoidasida</taxon>
        <taxon>Coccidia</taxon>
        <taxon>Eucoccidiorida</taxon>
        <taxon>Eimeriorina</taxon>
        <taxon>Sarcocystidae</taxon>
        <taxon>Besnoitia</taxon>
    </lineage>
</organism>
<feature type="transmembrane region" description="Helical" evidence="3">
    <location>
        <begin position="31"/>
        <end position="52"/>
    </location>
</feature>
<keyword evidence="5" id="KW-1185">Reference proteome</keyword>
<dbReference type="OrthoDB" id="333169at2759"/>
<evidence type="ECO:0000313" key="4">
    <source>
        <dbReference type="EMBL" id="PFH31088.1"/>
    </source>
</evidence>
<feature type="region of interest" description="Disordered" evidence="2">
    <location>
        <begin position="98"/>
        <end position="174"/>
    </location>
</feature>
<accession>A0A2A9LX73</accession>
<dbReference type="GeneID" id="40308267"/>
<sequence>MQDGAERRAPPSGRCKRLSFSGTCRPLCVSFWRAVSVASLLLLICLSGSSFFSEPRRSLLGAGLSVFASASGPAGSVPSELSLAPSLDLRQAGRSFPVASLRSTSKQQRTATVARLSPRIGETDPAPSPPKSPLLSATPLAFAGPRPDLEANSAALEPKREKADEADAAGEEADAAGDEAGLLLDMPPDSPRLPSQYVIAGFAVRDSRVLPHELIARVEQELRARAAALPACQAAPTPQLPLSADQNAALVRAFAAVVNAWYLENGYLFARLHRRPRFVPMQKEHHGWNEGEGHSSQDAAPAFRVEFDCAEPLVANPPLKITFVRRETPQELDARGAETGKKARAGAGLVETTGKLREDVLAKHLNLRPGAPFKWDVLRWQRAAGESDLFEDAQANAAVLPGNEGIRVEVVALEKPSRTLRPGISFPSSAPRDVQGQLLLENRNIAGTSARGRLALRLSPKFDFSREKDKAKGSLAAVSQTSSFSADLLLNSLSLATDQESVRLSASASSTLESPPLVASPQPPGTQGSGSAPLRSRLFASLAAKNPPGPAASPASSPNSTDSSASLLLPAGHVRVSFSAAAEKRLGEAGSVWGEASVERRKGRYLHFAAPSEQASGLEAAPAAPGHADGGDRQGSVGPSAEPKAGWTDKVKQTLRQAQPLLSAATAAHPAVIGAEEVAALRPLSRLSVGGGSVFGDPTVGHDVAKVAGGVRLRLNSRPADSLRERPSSPSTSVAFEASSFAGVFTPYTVSDAAAAFSVSAAGAAPSGASAGAPSPPASQTSCLGYSWFPGWHAAASERQGGLSSALSSLSSSAFFSNLAERLHLKRLLHGSALSQHYLTLKNKVGPAVASFSSAAYTRARQAGGWVRDRAMTTVPFAPQLLPSGFSHAPASSLYRTSPPLPFCGLSASFASRTVPFLQKASPASDSAGGRGFCRRVRGCLGALASPFDLAHLSLCTRFHLDVLLPPRMLLAMLSSCVPAAAVSSPAAAAASAAQKGSLRVLCEHARNLSRSLLAKASCYVSSCRSALASAEELHKRAAAPGAMSSPLPHLAFASLPYASSAFSADAPHGAPLPSSSFSAFPPFPEDNAASRGGAAPDAKASAAAAFSALPSKEDRDRLRATSLRAAAARFPPWEMLKLKGEKGDRVRGWGREPVGLFEAVASGSLELRVPIVARARLGPAGPRVPVQLMELAFFLDHSLGFSPFLLHSSSPAPPSAAAAATAAAAAALGPSTAVGDGALGSGVLTDAAETASGPGGSRPLRFLAQARQRASQKRQELEGRLRGAMDSLREKTGWSACQYPSVGMAVRIAPFCITFAKPVRLGETGLSFLPGRFHIGMINDSF</sequence>
<feature type="region of interest" description="Disordered" evidence="2">
    <location>
        <begin position="616"/>
        <end position="650"/>
    </location>
</feature>
<evidence type="ECO:0000256" key="1">
    <source>
        <dbReference type="SAM" id="Coils"/>
    </source>
</evidence>